<organism evidence="4 5">
    <name type="scientific">Brachionus calyciflorus</name>
    <dbReference type="NCBI Taxonomy" id="104777"/>
    <lineage>
        <taxon>Eukaryota</taxon>
        <taxon>Metazoa</taxon>
        <taxon>Spiralia</taxon>
        <taxon>Gnathifera</taxon>
        <taxon>Rotifera</taxon>
        <taxon>Eurotatoria</taxon>
        <taxon>Monogononta</taxon>
        <taxon>Pseudotrocha</taxon>
        <taxon>Ploima</taxon>
        <taxon>Brachionidae</taxon>
        <taxon>Brachionus</taxon>
    </lineage>
</organism>
<reference evidence="4" key="1">
    <citation type="submission" date="2021-02" db="EMBL/GenBank/DDBJ databases">
        <authorList>
            <person name="Nowell W R."/>
        </authorList>
    </citation>
    <scope>NUCLEOTIDE SEQUENCE</scope>
    <source>
        <strain evidence="4">Ploen Becks lab</strain>
    </source>
</reference>
<comment type="caution">
    <text evidence="4">The sequence shown here is derived from an EMBL/GenBank/DDBJ whole genome shotgun (WGS) entry which is preliminary data.</text>
</comment>
<dbReference type="Gene3D" id="1.25.40.700">
    <property type="match status" value="1"/>
</dbReference>
<dbReference type="GO" id="GO:0006606">
    <property type="term" value="P:protein import into nucleus"/>
    <property type="evidence" value="ECO:0007669"/>
    <property type="project" value="TreeGrafter"/>
</dbReference>
<dbReference type="GO" id="GO:0000972">
    <property type="term" value="P:transcription-dependent tethering of RNA polymerase II gene DNA at nuclear periphery"/>
    <property type="evidence" value="ECO:0007669"/>
    <property type="project" value="TreeGrafter"/>
</dbReference>
<dbReference type="PANTHER" id="PTHR13405:SF11">
    <property type="entry name" value="NUCLEAR PORE COMPLEX PROTEIN NUP133"/>
    <property type="match status" value="1"/>
</dbReference>
<dbReference type="GO" id="GO:0031080">
    <property type="term" value="C:nuclear pore outer ring"/>
    <property type="evidence" value="ECO:0007669"/>
    <property type="project" value="TreeGrafter"/>
</dbReference>
<dbReference type="Gene3D" id="1.20.58.1380">
    <property type="match status" value="1"/>
</dbReference>
<gene>
    <name evidence="4" type="ORF">OXX778_LOCUS8581</name>
</gene>
<evidence type="ECO:0000256" key="2">
    <source>
        <dbReference type="ARBA" id="ARBA00022448"/>
    </source>
</evidence>
<dbReference type="GO" id="GO:0017056">
    <property type="term" value="F:structural constituent of nuclear pore"/>
    <property type="evidence" value="ECO:0007669"/>
    <property type="project" value="InterPro"/>
</dbReference>
<dbReference type="Proteomes" id="UP000663879">
    <property type="component" value="Unassembled WGS sequence"/>
</dbReference>
<evidence type="ECO:0000256" key="3">
    <source>
        <dbReference type="ARBA" id="ARBA00023242"/>
    </source>
</evidence>
<evidence type="ECO:0000313" key="5">
    <source>
        <dbReference type="Proteomes" id="UP000663879"/>
    </source>
</evidence>
<name>A0A813VQB6_9BILA</name>
<evidence type="ECO:0008006" key="6">
    <source>
        <dbReference type="Google" id="ProtNLM"/>
    </source>
</evidence>
<keyword evidence="2" id="KW-0813">Transport</keyword>
<dbReference type="PANTHER" id="PTHR13405">
    <property type="entry name" value="NUCLEAR PORE COMPLEX PROTEIN NUP133"/>
    <property type="match status" value="1"/>
</dbReference>
<proteinExistence type="predicted"/>
<protein>
    <recommendedName>
        <fullName evidence="6">Nucleoporin Nup133/Nup155-like C-terminal domain-containing protein</fullName>
    </recommendedName>
</protein>
<sequence length="445" mass="52454">MKIYFLAILRKSQPPLLSKLIKTSQNYREEKKKFFDNQTSFDADTAEYIRWTFLPVNEITATTPSVMSLCVKQHKLCSEFGLSNCNTLENKTEILQNLYELDSLIFEEYETRLNTIEEENDYLNLKLTYDSLKSKLIEVYLKHKQIDNALKLAEQYVDFSTLTSICEMRNDSDLLANYLDKFSNLKIADYVVRHFIERRKLNFLLKNQFLKRSDISKCLEKYQYLSWIKDFKNDNYFQASDTLHSLGINESDSFMKQKTLLSMSKLSLFANDSFTSDYNQRITALNRYLEYLSYIENIAESISDMNALAIEQIPPYKPEKLIEIYLNIEGAGENEFKKAFELIDYLNDDQSTFYTDSQKEQLVVEIMVRSILADNWEQLYDINYPESHLNQTKFFKTLYILKQGGENLARLCDLNEMILNHELLEHLAQNKKFSYLLQACFEMLA</sequence>
<dbReference type="InterPro" id="IPR037624">
    <property type="entry name" value="Nup133-like"/>
</dbReference>
<keyword evidence="5" id="KW-1185">Reference proteome</keyword>
<keyword evidence="3" id="KW-0539">Nucleus</keyword>
<accession>A0A813VQB6</accession>
<dbReference type="EMBL" id="CAJNOC010001194">
    <property type="protein sequence ID" value="CAF0843528.1"/>
    <property type="molecule type" value="Genomic_DNA"/>
</dbReference>
<dbReference type="AlphaFoldDB" id="A0A813VQB6"/>
<comment type="subcellular location">
    <subcellularLocation>
        <location evidence="1">Nucleus</location>
    </subcellularLocation>
</comment>
<evidence type="ECO:0000313" key="4">
    <source>
        <dbReference type="EMBL" id="CAF0843528.1"/>
    </source>
</evidence>
<dbReference type="OrthoDB" id="103454at2759"/>
<evidence type="ECO:0000256" key="1">
    <source>
        <dbReference type="ARBA" id="ARBA00004123"/>
    </source>
</evidence>
<dbReference type="GO" id="GO:0016973">
    <property type="term" value="P:poly(A)+ mRNA export from nucleus"/>
    <property type="evidence" value="ECO:0007669"/>
    <property type="project" value="TreeGrafter"/>
</dbReference>